<dbReference type="AlphaFoldDB" id="A0A3P7LPL8"/>
<evidence type="ECO:0000313" key="2">
    <source>
        <dbReference type="Proteomes" id="UP000281553"/>
    </source>
</evidence>
<dbReference type="EMBL" id="UYRU01061648">
    <property type="protein sequence ID" value="VDN15170.1"/>
    <property type="molecule type" value="Genomic_DNA"/>
</dbReference>
<dbReference type="OrthoDB" id="8057859at2759"/>
<accession>A0A3P7LPL8</accession>
<reference evidence="1 2" key="1">
    <citation type="submission" date="2018-11" db="EMBL/GenBank/DDBJ databases">
        <authorList>
            <consortium name="Pathogen Informatics"/>
        </authorList>
    </citation>
    <scope>NUCLEOTIDE SEQUENCE [LARGE SCALE GENOMIC DNA]</scope>
</reference>
<sequence length="91" mass="10545">MDEDIFSMFITYHPHATVPYYYAVYRAFKNPECVMSVAERDSLRSQSSLHLLPPQHAKRTKKVAWAVSDNQPRNNRTLLGEAIAKHIEVRT</sequence>
<evidence type="ECO:0000313" key="1">
    <source>
        <dbReference type="EMBL" id="VDN15170.1"/>
    </source>
</evidence>
<gene>
    <name evidence="1" type="ORF">DILT_LOCUS11001</name>
</gene>
<keyword evidence="2" id="KW-1185">Reference proteome</keyword>
<dbReference type="SUPFAM" id="SSF53756">
    <property type="entry name" value="UDP-Glycosyltransferase/glycogen phosphorylase"/>
    <property type="match status" value="1"/>
</dbReference>
<proteinExistence type="predicted"/>
<organism evidence="1 2">
    <name type="scientific">Dibothriocephalus latus</name>
    <name type="common">Fish tapeworm</name>
    <name type="synonym">Diphyllobothrium latum</name>
    <dbReference type="NCBI Taxonomy" id="60516"/>
    <lineage>
        <taxon>Eukaryota</taxon>
        <taxon>Metazoa</taxon>
        <taxon>Spiralia</taxon>
        <taxon>Lophotrochozoa</taxon>
        <taxon>Platyhelminthes</taxon>
        <taxon>Cestoda</taxon>
        <taxon>Eucestoda</taxon>
        <taxon>Diphyllobothriidea</taxon>
        <taxon>Diphyllobothriidae</taxon>
        <taxon>Dibothriocephalus</taxon>
    </lineage>
</organism>
<name>A0A3P7LPL8_DIBLA</name>
<protein>
    <submittedName>
        <fullName evidence="1">Uncharacterized protein</fullName>
    </submittedName>
</protein>
<dbReference type="Proteomes" id="UP000281553">
    <property type="component" value="Unassembled WGS sequence"/>
</dbReference>